<evidence type="ECO:0000313" key="2">
    <source>
        <dbReference type="Proteomes" id="UP000215002"/>
    </source>
</evidence>
<gene>
    <name evidence="1" type="ORF">MuYL_3111</name>
</gene>
<protein>
    <submittedName>
        <fullName evidence="1">Uncharacterized protein</fullName>
    </submittedName>
</protein>
<proteinExistence type="predicted"/>
<organism evidence="1 2">
    <name type="scientific">Mucilaginibacter xinganensis</name>
    <dbReference type="NCBI Taxonomy" id="1234841"/>
    <lineage>
        <taxon>Bacteria</taxon>
        <taxon>Pseudomonadati</taxon>
        <taxon>Bacteroidota</taxon>
        <taxon>Sphingobacteriia</taxon>
        <taxon>Sphingobacteriales</taxon>
        <taxon>Sphingobacteriaceae</taxon>
        <taxon>Mucilaginibacter</taxon>
    </lineage>
</organism>
<sequence>MNVLKYSSIALAALCLSTCQQNKAPRQIFADSPYAKGTFGYDLDFLKKKDSVILLNSTDGSAQIIVSPRYQAKVFTSTADGVNGKSFGWINYKTFDQEKPDEHMNAYGGEDRLWLGPEGGKFSLFFKPGTKMEFANWHTPAAVDNQSWKLISNTDKKAVLSKSAKLLNYAGTVLNLYISRDIEIMESADVKKLLGIDFDDKVKAVAFHTTTTLTNTGDKAWDKQTGAPCIWNLDMFTPSPKTVIVVPYEDGATGKVATTDYFGEISKDRIKFNNGILLFKADGKSRGKLGMPPNRAKTLAGSYDAENNVLTIALFDISPKATYLNQEWRTDRDAFTGDAVNAYNDGPLADKTQMGPFYEIESVSPAAFLKPNEKLAHNHSVFHFTGDKAELNTIALKTLGISLGDIQAAFK</sequence>
<dbReference type="InterPro" id="IPR046713">
    <property type="entry name" value="DUF6786"/>
</dbReference>
<dbReference type="Pfam" id="PF20583">
    <property type="entry name" value="DUF6786"/>
    <property type="match status" value="1"/>
</dbReference>
<dbReference type="AlphaFoldDB" id="A0A223NYT4"/>
<evidence type="ECO:0000313" key="1">
    <source>
        <dbReference type="EMBL" id="ASU34996.1"/>
    </source>
</evidence>
<name>A0A223NYT4_9SPHI</name>
<reference evidence="1 2" key="1">
    <citation type="submission" date="2017-08" db="EMBL/GenBank/DDBJ databases">
        <title>Complete genome sequence of Mucilaginibacter sp. strain BJC16-A31.</title>
        <authorList>
            <consortium name="Henan University of Science and Technology"/>
            <person name="You X."/>
        </authorList>
    </citation>
    <scope>NUCLEOTIDE SEQUENCE [LARGE SCALE GENOMIC DNA]</scope>
    <source>
        <strain evidence="1 2">BJC16-A31</strain>
    </source>
</reference>
<dbReference type="Proteomes" id="UP000215002">
    <property type="component" value="Chromosome"/>
</dbReference>
<dbReference type="RefSeq" id="WP_094571263.1">
    <property type="nucleotide sequence ID" value="NZ_CP022743.1"/>
</dbReference>
<dbReference type="KEGG" id="muc:MuYL_3111"/>
<dbReference type="EMBL" id="CP022743">
    <property type="protein sequence ID" value="ASU34996.1"/>
    <property type="molecule type" value="Genomic_DNA"/>
</dbReference>
<dbReference type="OrthoDB" id="1113889at2"/>
<accession>A0A223NYT4</accession>
<keyword evidence="2" id="KW-1185">Reference proteome</keyword>